<name>A0A227NBV8_9FLAO</name>
<keyword evidence="9" id="KW-1185">Reference proteome</keyword>
<dbReference type="InterPro" id="IPR001497">
    <property type="entry name" value="MethylDNA_cys_MeTrfase_AS"/>
</dbReference>
<dbReference type="AlphaFoldDB" id="A0A227NBV8"/>
<evidence type="ECO:0000259" key="7">
    <source>
        <dbReference type="Pfam" id="PF01035"/>
    </source>
</evidence>
<dbReference type="EMBL" id="MUGS01000123">
    <property type="protein sequence ID" value="OXE95067.1"/>
    <property type="molecule type" value="Genomic_DNA"/>
</dbReference>
<evidence type="ECO:0000313" key="8">
    <source>
        <dbReference type="EMBL" id="OXE95067.1"/>
    </source>
</evidence>
<keyword evidence="5" id="KW-0234">DNA repair</keyword>
<reference evidence="8 9" key="1">
    <citation type="submission" date="2016-11" db="EMBL/GenBank/DDBJ databases">
        <title>Whole genomes of Flavobacteriaceae.</title>
        <authorList>
            <person name="Stine C."/>
            <person name="Li C."/>
            <person name="Tadesse D."/>
        </authorList>
    </citation>
    <scope>NUCLEOTIDE SEQUENCE [LARGE SCALE GENOMIC DNA]</scope>
    <source>
        <strain evidence="8 9">DSM 24704</strain>
    </source>
</reference>
<dbReference type="PROSITE" id="PS00374">
    <property type="entry name" value="MGMT"/>
    <property type="match status" value="1"/>
</dbReference>
<protein>
    <recommendedName>
        <fullName evidence="7">Methylated-DNA-[protein]-cysteine S-methyltransferase DNA binding domain-containing protein</fullName>
    </recommendedName>
</protein>
<dbReference type="Proteomes" id="UP000214684">
    <property type="component" value="Unassembled WGS sequence"/>
</dbReference>
<dbReference type="SUPFAM" id="SSF46767">
    <property type="entry name" value="Methylated DNA-protein cysteine methyltransferase, C-terminal domain"/>
    <property type="match status" value="1"/>
</dbReference>
<evidence type="ECO:0000313" key="9">
    <source>
        <dbReference type="Proteomes" id="UP000214684"/>
    </source>
</evidence>
<accession>A0A227NBV8</accession>
<evidence type="ECO:0000256" key="3">
    <source>
        <dbReference type="ARBA" id="ARBA00022679"/>
    </source>
</evidence>
<keyword evidence="4" id="KW-0227">DNA damage</keyword>
<dbReference type="GO" id="GO:0032259">
    <property type="term" value="P:methylation"/>
    <property type="evidence" value="ECO:0007669"/>
    <property type="project" value="UniProtKB-KW"/>
</dbReference>
<dbReference type="CDD" id="cd06445">
    <property type="entry name" value="ATase"/>
    <property type="match status" value="1"/>
</dbReference>
<evidence type="ECO:0000256" key="1">
    <source>
        <dbReference type="ARBA" id="ARBA00001286"/>
    </source>
</evidence>
<dbReference type="Gene3D" id="3.30.160.70">
    <property type="entry name" value="Methylated DNA-protein cysteine methyltransferase domain"/>
    <property type="match status" value="1"/>
</dbReference>
<dbReference type="InterPro" id="IPR014048">
    <property type="entry name" value="MethylDNA_cys_MeTrfase_DNA-bd"/>
</dbReference>
<dbReference type="PANTHER" id="PTHR10815:SF13">
    <property type="entry name" value="METHYLATED-DNA--PROTEIN-CYSTEINE METHYLTRANSFERASE"/>
    <property type="match status" value="1"/>
</dbReference>
<comment type="caution">
    <text evidence="8">The sequence shown here is derived from an EMBL/GenBank/DDBJ whole genome shotgun (WGS) entry which is preliminary data.</text>
</comment>
<dbReference type="InterPro" id="IPR036217">
    <property type="entry name" value="MethylDNA_cys_MeTrfase_DNAb"/>
</dbReference>
<gene>
    <name evidence="8" type="ORF">B0A64_24710</name>
</gene>
<organism evidence="8 9">
    <name type="scientific">Flavobacterium araucananum</name>
    <dbReference type="NCBI Taxonomy" id="946678"/>
    <lineage>
        <taxon>Bacteria</taxon>
        <taxon>Pseudomonadati</taxon>
        <taxon>Bacteroidota</taxon>
        <taxon>Flavobacteriia</taxon>
        <taxon>Flavobacteriales</taxon>
        <taxon>Flavobacteriaceae</taxon>
        <taxon>Flavobacterium</taxon>
    </lineage>
</organism>
<proteinExistence type="predicted"/>
<evidence type="ECO:0000256" key="5">
    <source>
        <dbReference type="ARBA" id="ARBA00023204"/>
    </source>
</evidence>
<keyword evidence="3" id="KW-0808">Transferase</keyword>
<dbReference type="SUPFAM" id="SSF53155">
    <property type="entry name" value="Methylated DNA-protein cysteine methyltransferase domain"/>
    <property type="match status" value="1"/>
</dbReference>
<dbReference type="NCBIfam" id="TIGR00589">
    <property type="entry name" value="ogt"/>
    <property type="match status" value="1"/>
</dbReference>
<dbReference type="GO" id="GO:0006281">
    <property type="term" value="P:DNA repair"/>
    <property type="evidence" value="ECO:0007669"/>
    <property type="project" value="UniProtKB-KW"/>
</dbReference>
<evidence type="ECO:0000256" key="6">
    <source>
        <dbReference type="ARBA" id="ARBA00049348"/>
    </source>
</evidence>
<keyword evidence="2" id="KW-0489">Methyltransferase</keyword>
<dbReference type="Gene3D" id="1.10.10.10">
    <property type="entry name" value="Winged helix-like DNA-binding domain superfamily/Winged helix DNA-binding domain"/>
    <property type="match status" value="1"/>
</dbReference>
<comment type="catalytic activity">
    <reaction evidence="1">
        <text>a 4-O-methyl-thymidine in DNA + L-cysteinyl-[protein] = a thymidine in DNA + S-methyl-L-cysteinyl-[protein]</text>
        <dbReference type="Rhea" id="RHEA:53428"/>
        <dbReference type="Rhea" id="RHEA-COMP:10131"/>
        <dbReference type="Rhea" id="RHEA-COMP:10132"/>
        <dbReference type="Rhea" id="RHEA-COMP:13555"/>
        <dbReference type="Rhea" id="RHEA-COMP:13556"/>
        <dbReference type="ChEBI" id="CHEBI:29950"/>
        <dbReference type="ChEBI" id="CHEBI:82612"/>
        <dbReference type="ChEBI" id="CHEBI:137386"/>
        <dbReference type="ChEBI" id="CHEBI:137387"/>
        <dbReference type="EC" id="2.1.1.63"/>
    </reaction>
</comment>
<dbReference type="GO" id="GO:0003908">
    <property type="term" value="F:methylated-DNA-[protein]-cysteine S-methyltransferase activity"/>
    <property type="evidence" value="ECO:0007669"/>
    <property type="project" value="UniProtKB-EC"/>
</dbReference>
<evidence type="ECO:0000256" key="4">
    <source>
        <dbReference type="ARBA" id="ARBA00022763"/>
    </source>
</evidence>
<feature type="domain" description="Methylated-DNA-[protein]-cysteine S-methyltransferase DNA binding" evidence="7">
    <location>
        <begin position="109"/>
        <end position="185"/>
    </location>
</feature>
<dbReference type="InterPro" id="IPR036388">
    <property type="entry name" value="WH-like_DNA-bd_sf"/>
</dbReference>
<sequence>MRRRLHNTQMLDKEVIHIEAWIDADIEETIEYRCTPSLFGDILIASTSKGVCYLGFTNGNHIGAVSDLKRRFPSNSIAESLSLFQAAALKHVNNPQMQLPIQLHLKGTAFQLEIWKKLSQIPLGGLTSYTQLGGTNKIARATGAAVGSNPVGFLIPCHRVIYADGSFNGYFWGTELKERLLLWEAANVLLI</sequence>
<dbReference type="InterPro" id="IPR036631">
    <property type="entry name" value="MGMT_N_sf"/>
</dbReference>
<comment type="catalytic activity">
    <reaction evidence="6">
        <text>a 6-O-methyl-2'-deoxyguanosine in DNA + L-cysteinyl-[protein] = S-methyl-L-cysteinyl-[protein] + a 2'-deoxyguanosine in DNA</text>
        <dbReference type="Rhea" id="RHEA:24000"/>
        <dbReference type="Rhea" id="RHEA-COMP:10131"/>
        <dbReference type="Rhea" id="RHEA-COMP:10132"/>
        <dbReference type="Rhea" id="RHEA-COMP:11367"/>
        <dbReference type="Rhea" id="RHEA-COMP:11368"/>
        <dbReference type="ChEBI" id="CHEBI:29950"/>
        <dbReference type="ChEBI" id="CHEBI:82612"/>
        <dbReference type="ChEBI" id="CHEBI:85445"/>
        <dbReference type="ChEBI" id="CHEBI:85448"/>
        <dbReference type="EC" id="2.1.1.63"/>
    </reaction>
</comment>
<dbReference type="Pfam" id="PF01035">
    <property type="entry name" value="DNA_binding_1"/>
    <property type="match status" value="1"/>
</dbReference>
<dbReference type="PANTHER" id="PTHR10815">
    <property type="entry name" value="METHYLATED-DNA--PROTEIN-CYSTEINE METHYLTRANSFERASE"/>
    <property type="match status" value="1"/>
</dbReference>
<evidence type="ECO:0000256" key="2">
    <source>
        <dbReference type="ARBA" id="ARBA00022603"/>
    </source>
</evidence>